<keyword evidence="2" id="KW-0805">Transcription regulation</keyword>
<comment type="subcellular location">
    <subcellularLocation>
        <location evidence="1">Nucleus</location>
    </subcellularLocation>
</comment>
<protein>
    <recommendedName>
        <fullName evidence="7">Myb-like domain-containing protein</fullName>
    </recommendedName>
</protein>
<evidence type="ECO:0000256" key="1">
    <source>
        <dbReference type="ARBA" id="ARBA00004123"/>
    </source>
</evidence>
<keyword evidence="5" id="KW-0539">Nucleus</keyword>
<evidence type="ECO:0000259" key="7">
    <source>
        <dbReference type="PROSITE" id="PS50090"/>
    </source>
</evidence>
<dbReference type="AlphaFoldDB" id="A0AAV1A557"/>
<dbReference type="GO" id="GO:0005634">
    <property type="term" value="C:nucleus"/>
    <property type="evidence" value="ECO:0007669"/>
    <property type="project" value="UniProtKB-SubCell"/>
</dbReference>
<evidence type="ECO:0000313" key="8">
    <source>
        <dbReference type="EMBL" id="CAI8604035.1"/>
    </source>
</evidence>
<evidence type="ECO:0000313" key="9">
    <source>
        <dbReference type="Proteomes" id="UP001157006"/>
    </source>
</evidence>
<dbReference type="CDD" id="cd12203">
    <property type="entry name" value="GT1"/>
    <property type="match status" value="1"/>
</dbReference>
<keyword evidence="4" id="KW-0804">Transcription</keyword>
<feature type="coiled-coil region" evidence="6">
    <location>
        <begin position="346"/>
        <end position="373"/>
    </location>
</feature>
<organism evidence="8 9">
    <name type="scientific">Vicia faba</name>
    <name type="common">Broad bean</name>
    <name type="synonym">Faba vulgaris</name>
    <dbReference type="NCBI Taxonomy" id="3906"/>
    <lineage>
        <taxon>Eukaryota</taxon>
        <taxon>Viridiplantae</taxon>
        <taxon>Streptophyta</taxon>
        <taxon>Embryophyta</taxon>
        <taxon>Tracheophyta</taxon>
        <taxon>Spermatophyta</taxon>
        <taxon>Magnoliopsida</taxon>
        <taxon>eudicotyledons</taxon>
        <taxon>Gunneridae</taxon>
        <taxon>Pentapetalae</taxon>
        <taxon>rosids</taxon>
        <taxon>fabids</taxon>
        <taxon>Fabales</taxon>
        <taxon>Fabaceae</taxon>
        <taxon>Papilionoideae</taxon>
        <taxon>50 kb inversion clade</taxon>
        <taxon>NPAAA clade</taxon>
        <taxon>Hologalegina</taxon>
        <taxon>IRL clade</taxon>
        <taxon>Fabeae</taxon>
        <taxon>Vicia</taxon>
    </lineage>
</organism>
<dbReference type="Proteomes" id="UP001157006">
    <property type="component" value="Chromosome 3"/>
</dbReference>
<dbReference type="Pfam" id="PF13837">
    <property type="entry name" value="Myb_DNA-bind_4"/>
    <property type="match status" value="2"/>
</dbReference>
<name>A0AAV1A557_VICFA</name>
<reference evidence="8 9" key="1">
    <citation type="submission" date="2023-01" db="EMBL/GenBank/DDBJ databases">
        <authorList>
            <person name="Kreplak J."/>
        </authorList>
    </citation>
    <scope>NUCLEOTIDE SEQUENCE [LARGE SCALE GENOMIC DNA]</scope>
</reference>
<evidence type="ECO:0000256" key="3">
    <source>
        <dbReference type="ARBA" id="ARBA00023125"/>
    </source>
</evidence>
<dbReference type="GO" id="GO:0003677">
    <property type="term" value="F:DNA binding"/>
    <property type="evidence" value="ECO:0007669"/>
    <property type="project" value="UniProtKB-KW"/>
</dbReference>
<evidence type="ECO:0000256" key="5">
    <source>
        <dbReference type="ARBA" id="ARBA00023242"/>
    </source>
</evidence>
<dbReference type="Gene3D" id="1.10.10.60">
    <property type="entry name" value="Homeodomain-like"/>
    <property type="match status" value="2"/>
</dbReference>
<sequence>MSSSDPYGFPEDLRRMISSRTTTTEPPPPPYTLYASSFHPPNNYSYDPSSSSSSIMVGDVFYPRSAFTHTHQHHYNYSSSTLNIPSTSSTTIPAANPNSDHATASAAFFVGLDTNSADNKEWLGNFDSCNNRWPRQETLSLLEIRSRLDSKFKENNQKAPLWNEISRIMAEEFGYQRSGKKCKEKFENLYKYYKKTKEGKASRQDGKHYRFFRQLEAICGESNTNTHALVSDKAPHAGFVATQTPSFTMNQENVNGVDDHSLINSLKYKSDSLMSFSNSSEFETSSSENNDEDLSAIAHSMRSSSKQKGLELEKSDRRVRKSWRGKVEEIVDSHMKKIIETQDAWMERMLSVVEQREQEMASKEEERKRKESMRFDQEIHKLWAKEKAWVEARDAALLEVVRKHIGIEGTNNKSENGRNYEYPFESLENQRWTEMEISSLIQLRTSFEHQVREKGYLEDGVWDEIAEKMVYMGFNRNGAECKKIWDEISVSLRRTVDCGVKITRPWCLGLKVTDDDDI</sequence>
<gene>
    <name evidence="8" type="ORF">VFH_III113280</name>
</gene>
<keyword evidence="6" id="KW-0175">Coiled coil</keyword>
<evidence type="ECO:0000256" key="6">
    <source>
        <dbReference type="SAM" id="Coils"/>
    </source>
</evidence>
<dbReference type="EMBL" id="OX451738">
    <property type="protein sequence ID" value="CAI8604035.1"/>
    <property type="molecule type" value="Genomic_DNA"/>
</dbReference>
<keyword evidence="3" id="KW-0238">DNA-binding</keyword>
<evidence type="ECO:0000256" key="2">
    <source>
        <dbReference type="ARBA" id="ARBA00023015"/>
    </source>
</evidence>
<accession>A0AAV1A557</accession>
<dbReference type="PANTHER" id="PTHR21654">
    <property type="entry name" value="FI21293P1"/>
    <property type="match status" value="1"/>
</dbReference>
<dbReference type="PANTHER" id="PTHR21654:SF63">
    <property type="entry name" value="MYB-LIKE DOMAIN-CONTAINING PROTEIN"/>
    <property type="match status" value="1"/>
</dbReference>
<dbReference type="PROSITE" id="PS50090">
    <property type="entry name" value="MYB_LIKE"/>
    <property type="match status" value="2"/>
</dbReference>
<feature type="domain" description="Myb-like" evidence="7">
    <location>
        <begin position="424"/>
        <end position="489"/>
    </location>
</feature>
<evidence type="ECO:0000256" key="4">
    <source>
        <dbReference type="ARBA" id="ARBA00023163"/>
    </source>
</evidence>
<proteinExistence type="predicted"/>
<dbReference type="SMART" id="SM00717">
    <property type="entry name" value="SANT"/>
    <property type="match status" value="2"/>
</dbReference>
<dbReference type="InterPro" id="IPR001005">
    <property type="entry name" value="SANT/Myb"/>
</dbReference>
<dbReference type="GO" id="GO:0006355">
    <property type="term" value="P:regulation of DNA-templated transcription"/>
    <property type="evidence" value="ECO:0007669"/>
    <property type="project" value="UniProtKB-ARBA"/>
</dbReference>
<dbReference type="FunFam" id="1.10.10.60:FF:000342">
    <property type="entry name" value="trihelix transcription factor PTL-like"/>
    <property type="match status" value="1"/>
</dbReference>
<feature type="domain" description="Myb-like" evidence="7">
    <location>
        <begin position="131"/>
        <end position="190"/>
    </location>
</feature>
<dbReference type="InterPro" id="IPR044822">
    <property type="entry name" value="Myb_DNA-bind_4"/>
</dbReference>
<keyword evidence="9" id="KW-1185">Reference proteome</keyword>